<feature type="signal peptide" evidence="1">
    <location>
        <begin position="1"/>
        <end position="16"/>
    </location>
</feature>
<dbReference type="AlphaFoldDB" id="A0A9X2L242"/>
<dbReference type="EMBL" id="JANDBC010000001">
    <property type="protein sequence ID" value="MCP9290829.1"/>
    <property type="molecule type" value="Genomic_DNA"/>
</dbReference>
<protein>
    <submittedName>
        <fullName evidence="2">YtxH domain-containing protein</fullName>
    </submittedName>
</protein>
<organism evidence="2 3">
    <name type="scientific">Gracilimonas sediminicola</name>
    <dbReference type="NCBI Taxonomy" id="2952158"/>
    <lineage>
        <taxon>Bacteria</taxon>
        <taxon>Pseudomonadati</taxon>
        <taxon>Balneolota</taxon>
        <taxon>Balneolia</taxon>
        <taxon>Balneolales</taxon>
        <taxon>Balneolaceae</taxon>
        <taxon>Gracilimonas</taxon>
    </lineage>
</organism>
<evidence type="ECO:0000313" key="3">
    <source>
        <dbReference type="Proteomes" id="UP001139125"/>
    </source>
</evidence>
<sequence>MKRVLGTLLVSATAFAGGMVTALLLSPKSGEVNRRWVSKQGKKTKGILEEKSRKWKEDSEKRIDRFSKGVKRTLKDSVPNLYEATENLHFSEGEEVEEITRHG</sequence>
<evidence type="ECO:0000313" key="2">
    <source>
        <dbReference type="EMBL" id="MCP9290829.1"/>
    </source>
</evidence>
<proteinExistence type="predicted"/>
<accession>A0A9X2L242</accession>
<comment type="caution">
    <text evidence="2">The sequence shown here is derived from an EMBL/GenBank/DDBJ whole genome shotgun (WGS) entry which is preliminary data.</text>
</comment>
<feature type="chain" id="PRO_5040777635" evidence="1">
    <location>
        <begin position="17"/>
        <end position="103"/>
    </location>
</feature>
<evidence type="ECO:0000256" key="1">
    <source>
        <dbReference type="SAM" id="SignalP"/>
    </source>
</evidence>
<dbReference type="RefSeq" id="WP_255133258.1">
    <property type="nucleotide sequence ID" value="NZ_CP175953.1"/>
</dbReference>
<reference evidence="2" key="1">
    <citation type="submission" date="2022-06" db="EMBL/GenBank/DDBJ databases">
        <title>Gracilimonas sp. CAU 1638 isolated from sea sediment.</title>
        <authorList>
            <person name="Kim W."/>
        </authorList>
    </citation>
    <scope>NUCLEOTIDE SEQUENCE</scope>
    <source>
        <strain evidence="2">CAU 1638</strain>
    </source>
</reference>
<dbReference type="Proteomes" id="UP001139125">
    <property type="component" value="Unassembled WGS sequence"/>
</dbReference>
<name>A0A9X2L242_9BACT</name>
<keyword evidence="1" id="KW-0732">Signal</keyword>
<keyword evidence="3" id="KW-1185">Reference proteome</keyword>
<gene>
    <name evidence="2" type="ORF">NM125_04415</name>
</gene>